<comment type="caution">
    <text evidence="1">The sequence shown here is derived from an EMBL/GenBank/DDBJ whole genome shotgun (WGS) entry which is preliminary data.</text>
</comment>
<dbReference type="Proteomes" id="UP000719412">
    <property type="component" value="Unassembled WGS sequence"/>
</dbReference>
<proteinExistence type="predicted"/>
<protein>
    <submittedName>
        <fullName evidence="1">Uncharacterized protein</fullName>
    </submittedName>
</protein>
<gene>
    <name evidence="1" type="ORF">GEV33_012154</name>
</gene>
<dbReference type="AlphaFoldDB" id="A0A8J6LFE0"/>
<sequence>MKAVIAGDAREKRRGIFPVVRSSEHGGRALRAENISKGIKESEIKVKNGQAFTAQIHNKTINVLQGCARNKRIGFYVTCRRALSGSDKPTWQTYEK</sequence>
<reference evidence="1" key="1">
    <citation type="journal article" date="2020" name="J Insects Food Feed">
        <title>The yellow mealworm (Tenebrio molitor) genome: a resource for the emerging insects as food and feed industry.</title>
        <authorList>
            <person name="Eriksson T."/>
            <person name="Andere A."/>
            <person name="Kelstrup H."/>
            <person name="Emery V."/>
            <person name="Picard C."/>
        </authorList>
    </citation>
    <scope>NUCLEOTIDE SEQUENCE</scope>
    <source>
        <strain evidence="1">Stoneville</strain>
        <tissue evidence="1">Whole head</tissue>
    </source>
</reference>
<organism evidence="1 2">
    <name type="scientific">Tenebrio molitor</name>
    <name type="common">Yellow mealworm beetle</name>
    <dbReference type="NCBI Taxonomy" id="7067"/>
    <lineage>
        <taxon>Eukaryota</taxon>
        <taxon>Metazoa</taxon>
        <taxon>Ecdysozoa</taxon>
        <taxon>Arthropoda</taxon>
        <taxon>Hexapoda</taxon>
        <taxon>Insecta</taxon>
        <taxon>Pterygota</taxon>
        <taxon>Neoptera</taxon>
        <taxon>Endopterygota</taxon>
        <taxon>Coleoptera</taxon>
        <taxon>Polyphaga</taxon>
        <taxon>Cucujiformia</taxon>
        <taxon>Tenebrionidae</taxon>
        <taxon>Tenebrio</taxon>
    </lineage>
</organism>
<dbReference type="EMBL" id="JABDTM020027368">
    <property type="protein sequence ID" value="KAH0810636.1"/>
    <property type="molecule type" value="Genomic_DNA"/>
</dbReference>
<evidence type="ECO:0000313" key="1">
    <source>
        <dbReference type="EMBL" id="KAH0810636.1"/>
    </source>
</evidence>
<reference evidence="1" key="2">
    <citation type="submission" date="2021-08" db="EMBL/GenBank/DDBJ databases">
        <authorList>
            <person name="Eriksson T."/>
        </authorList>
    </citation>
    <scope>NUCLEOTIDE SEQUENCE</scope>
    <source>
        <strain evidence="1">Stoneville</strain>
        <tissue evidence="1">Whole head</tissue>
    </source>
</reference>
<accession>A0A8J6LFE0</accession>
<evidence type="ECO:0000313" key="2">
    <source>
        <dbReference type="Proteomes" id="UP000719412"/>
    </source>
</evidence>
<name>A0A8J6LFE0_TENMO</name>
<keyword evidence="2" id="KW-1185">Reference proteome</keyword>